<protein>
    <submittedName>
        <fullName evidence="2">Uncharacterized protein</fullName>
    </submittedName>
</protein>
<feature type="compositionally biased region" description="Acidic residues" evidence="1">
    <location>
        <begin position="89"/>
        <end position="102"/>
    </location>
</feature>
<evidence type="ECO:0000313" key="3">
    <source>
        <dbReference type="Proteomes" id="UP000193642"/>
    </source>
</evidence>
<feature type="region of interest" description="Disordered" evidence="1">
    <location>
        <begin position="1"/>
        <end position="26"/>
    </location>
</feature>
<sequence>MSGASLARTVLTALPGPATLSSDLDAREAARRTVLQRIRSRAGPAPLGSKGANTQTSGQPSLRATAAAAAPTQSSTDDADDADFRINDDDADDDDDDELDDY</sequence>
<dbReference type="AlphaFoldDB" id="A0A1Y2BSC6"/>
<comment type="caution">
    <text evidence="2">The sequence shown here is derived from an EMBL/GenBank/DDBJ whole genome shotgun (WGS) entry which is preliminary data.</text>
</comment>
<reference evidence="2 3" key="1">
    <citation type="submission" date="2016-07" db="EMBL/GenBank/DDBJ databases">
        <title>Pervasive Adenine N6-methylation of Active Genes in Fungi.</title>
        <authorList>
            <consortium name="DOE Joint Genome Institute"/>
            <person name="Mondo S.J."/>
            <person name="Dannebaum R.O."/>
            <person name="Kuo R.C."/>
            <person name="Labutti K."/>
            <person name="Haridas S."/>
            <person name="Kuo A."/>
            <person name="Salamov A."/>
            <person name="Ahrendt S.R."/>
            <person name="Lipzen A."/>
            <person name="Sullivan W."/>
            <person name="Andreopoulos W.B."/>
            <person name="Clum A."/>
            <person name="Lindquist E."/>
            <person name="Daum C."/>
            <person name="Ramamoorthy G.K."/>
            <person name="Gryganskyi A."/>
            <person name="Culley D."/>
            <person name="Magnuson J.K."/>
            <person name="James T.Y."/>
            <person name="O'Malley M.A."/>
            <person name="Stajich J.E."/>
            <person name="Spatafora J.W."/>
            <person name="Visel A."/>
            <person name="Grigoriev I.V."/>
        </authorList>
    </citation>
    <scope>NUCLEOTIDE SEQUENCE [LARGE SCALE GENOMIC DNA]</scope>
    <source>
        <strain evidence="2 3">JEL800</strain>
    </source>
</reference>
<organism evidence="2 3">
    <name type="scientific">Rhizoclosmatium globosum</name>
    <dbReference type="NCBI Taxonomy" id="329046"/>
    <lineage>
        <taxon>Eukaryota</taxon>
        <taxon>Fungi</taxon>
        <taxon>Fungi incertae sedis</taxon>
        <taxon>Chytridiomycota</taxon>
        <taxon>Chytridiomycota incertae sedis</taxon>
        <taxon>Chytridiomycetes</taxon>
        <taxon>Chytridiales</taxon>
        <taxon>Chytriomycetaceae</taxon>
        <taxon>Rhizoclosmatium</taxon>
    </lineage>
</organism>
<dbReference type="Proteomes" id="UP000193642">
    <property type="component" value="Unassembled WGS sequence"/>
</dbReference>
<evidence type="ECO:0000313" key="2">
    <source>
        <dbReference type="EMBL" id="ORY37656.1"/>
    </source>
</evidence>
<feature type="compositionally biased region" description="Low complexity" evidence="1">
    <location>
        <begin position="64"/>
        <end position="76"/>
    </location>
</feature>
<name>A0A1Y2BSC6_9FUNG</name>
<evidence type="ECO:0000256" key="1">
    <source>
        <dbReference type="SAM" id="MobiDB-lite"/>
    </source>
</evidence>
<feature type="region of interest" description="Disordered" evidence="1">
    <location>
        <begin position="38"/>
        <end position="102"/>
    </location>
</feature>
<accession>A0A1Y2BSC6</accession>
<gene>
    <name evidence="2" type="ORF">BCR33DRAFT_742172</name>
</gene>
<proteinExistence type="predicted"/>
<keyword evidence="3" id="KW-1185">Reference proteome</keyword>
<feature type="compositionally biased region" description="Polar residues" evidence="1">
    <location>
        <begin position="51"/>
        <end position="62"/>
    </location>
</feature>
<dbReference type="EMBL" id="MCGO01000049">
    <property type="protein sequence ID" value="ORY37656.1"/>
    <property type="molecule type" value="Genomic_DNA"/>
</dbReference>